<gene>
    <name evidence="1" type="ORF">VIS_S3CHB70037</name>
</gene>
<reference evidence="1" key="2">
    <citation type="submission" date="2012-02" db="EMBL/GenBank/DDBJ databases">
        <authorList>
            <person name="Genoscope - CEA"/>
        </authorList>
    </citation>
    <scope>NUCLEOTIDE SEQUENCE</scope>
</reference>
<organism evidence="1">
    <name type="scientific">uncultured Flavobacteriia bacterium</name>
    <dbReference type="NCBI Taxonomy" id="212695"/>
    <lineage>
        <taxon>Bacteria</taxon>
        <taxon>Pseudomonadati</taxon>
        <taxon>Bacteroidota</taxon>
        <taxon>Flavobacteriia</taxon>
        <taxon>environmental samples</taxon>
    </lineage>
</organism>
<reference evidence="1" key="1">
    <citation type="journal article" date="2012" name="Environ. Microbiol.">
        <title>Genomic content of uncultured Bacteroidetes from contrasting oceanic provinces in the North Atlantic Ocean.</title>
        <authorList>
            <person name="Gomez-Pereira P.R."/>
            <person name="Schuler M."/>
            <person name="Fuchs B.M."/>
            <person name="Bennke C."/>
            <person name="Teeling H."/>
            <person name="Waldmann J."/>
            <person name="Richter M."/>
            <person name="Barbe V."/>
            <person name="Bataille E."/>
            <person name="Glockner F.O."/>
            <person name="Amann R."/>
        </authorList>
    </citation>
    <scope>NUCLEOTIDE SEQUENCE</scope>
</reference>
<proteinExistence type="predicted"/>
<name>H6RGB5_9BACT</name>
<dbReference type="AlphaFoldDB" id="H6RGB5"/>
<accession>H6RGB5</accession>
<dbReference type="EMBL" id="FO117597">
    <property type="protein sequence ID" value="CCG00076.1"/>
    <property type="molecule type" value="Genomic_DNA"/>
</dbReference>
<evidence type="ECO:0000313" key="1">
    <source>
        <dbReference type="EMBL" id="CCG00076.1"/>
    </source>
</evidence>
<sequence>MLRTYLFIPILFALLISCGDSGSQNNSMLPTNAAAQKAKKESNAITQSLPSVMVIPSDAMLKRMDCLKEIEKQGVTSYSRDYMKSFIKDSELKFVIAEIEGGFSSKGFSLENLEQTMKLITNNNALDNMEGVARDLRAELMNTAKPDYIIELDYELKQDPTSRNINKTLTYIIKCLDVYTNKSVASVTRANVGKTSENNDVPGLVKEDFSSAIGDLSTGITTHFMDLLANGIEVTLRVAAMNSSMVAIDDDCGDEEIGERVITWLKENTVNSTYKMVKNTGTEMFFTNVRIYTQDESGNSYTAYDFAKDLKKGLKKGCGLDVSNKTQSLGDAFLQIN</sequence>
<dbReference type="PROSITE" id="PS51257">
    <property type="entry name" value="PROKAR_LIPOPROTEIN"/>
    <property type="match status" value="1"/>
</dbReference>
<dbReference type="Pfam" id="PF19672">
    <property type="entry name" value="DUF6175"/>
    <property type="match status" value="1"/>
</dbReference>
<evidence type="ECO:0008006" key="2">
    <source>
        <dbReference type="Google" id="ProtNLM"/>
    </source>
</evidence>
<dbReference type="InterPro" id="IPR046173">
    <property type="entry name" value="DUF6175"/>
</dbReference>
<protein>
    <recommendedName>
        <fullName evidence="2">Lipoprotein</fullName>
    </recommendedName>
</protein>